<dbReference type="RefSeq" id="XP_060330777.1">
    <property type="nucleotide sequence ID" value="XM_060480770.1"/>
</dbReference>
<accession>A0AA39N5C3</accession>
<feature type="coiled-coil region" evidence="1">
    <location>
        <begin position="126"/>
        <end position="153"/>
    </location>
</feature>
<gene>
    <name evidence="2" type="ORF">EV420DRAFT_1764161</name>
</gene>
<dbReference type="GO" id="GO:0007166">
    <property type="term" value="P:cell surface receptor signaling pathway"/>
    <property type="evidence" value="ECO:0007669"/>
    <property type="project" value="InterPro"/>
</dbReference>
<dbReference type="AlphaFoldDB" id="A0AA39N5C3"/>
<dbReference type="EMBL" id="JAUEPS010000017">
    <property type="protein sequence ID" value="KAK0458507.1"/>
    <property type="molecule type" value="Genomic_DNA"/>
</dbReference>
<keyword evidence="3" id="KW-1185">Reference proteome</keyword>
<organism evidence="2 3">
    <name type="scientific">Armillaria tabescens</name>
    <name type="common">Ringless honey mushroom</name>
    <name type="synonym">Agaricus tabescens</name>
    <dbReference type="NCBI Taxonomy" id="1929756"/>
    <lineage>
        <taxon>Eukaryota</taxon>
        <taxon>Fungi</taxon>
        <taxon>Dikarya</taxon>
        <taxon>Basidiomycota</taxon>
        <taxon>Agaricomycotina</taxon>
        <taxon>Agaricomycetes</taxon>
        <taxon>Agaricomycetidae</taxon>
        <taxon>Agaricales</taxon>
        <taxon>Marasmiineae</taxon>
        <taxon>Physalacriaceae</taxon>
        <taxon>Desarmillaria</taxon>
    </lineage>
</organism>
<dbReference type="InterPro" id="IPR036537">
    <property type="entry name" value="Adaptor_Cbl_N_dom_sf"/>
</dbReference>
<evidence type="ECO:0000256" key="1">
    <source>
        <dbReference type="SAM" id="Coils"/>
    </source>
</evidence>
<sequence>MLFSIHTAFYSTTTTISSGYTNGESMARILTLVKNAAKRPIPFVKKKGVETLTVPLECLKATAGLIPVPALGPATDIVLSILKKVDESQQNTGTAREIANLCLKAHVTLSEHLQNVEITPTLLASIQQFEADLHDVENTVEEYEQKMSIERTLYSKSYSDELQRLEKRVNRTLSLFQIKKLLSLEETCAKMSTSLQHIIELLLINRSEPAPKPEEPLVDIVRRSQLTLCEELFRCPGFSVQRAEMHGKIVTIKVFTGCKAKSTWEVPNTLDLKVMHPNLPHLIGVSTSDERGALFSVYDLDIKSRLVDVIPSWLTIDFDTLSSLIDKMVNDVDSAWDHLQDQNCLFVPSDGIVYFDILCDARGRFVVSLPPGAASSLTALVSPVDCAEFEFVMDDTRHNAEVLRVNHTSLSMLEFFTDRPLRR</sequence>
<reference evidence="2" key="1">
    <citation type="submission" date="2023-06" db="EMBL/GenBank/DDBJ databases">
        <authorList>
            <consortium name="Lawrence Berkeley National Laboratory"/>
            <person name="Ahrendt S."/>
            <person name="Sahu N."/>
            <person name="Indic B."/>
            <person name="Wong-Bajracharya J."/>
            <person name="Merenyi Z."/>
            <person name="Ke H.-M."/>
            <person name="Monk M."/>
            <person name="Kocsube S."/>
            <person name="Drula E."/>
            <person name="Lipzen A."/>
            <person name="Balint B."/>
            <person name="Henrissat B."/>
            <person name="Andreopoulos B."/>
            <person name="Martin F.M."/>
            <person name="Harder C.B."/>
            <person name="Rigling D."/>
            <person name="Ford K.L."/>
            <person name="Foster G.D."/>
            <person name="Pangilinan J."/>
            <person name="Papanicolaou A."/>
            <person name="Barry K."/>
            <person name="LaButti K."/>
            <person name="Viragh M."/>
            <person name="Koriabine M."/>
            <person name="Yan M."/>
            <person name="Riley R."/>
            <person name="Champramary S."/>
            <person name="Plett K.L."/>
            <person name="Tsai I.J."/>
            <person name="Slot J."/>
            <person name="Sipos G."/>
            <person name="Plett J."/>
            <person name="Nagy L.G."/>
            <person name="Grigoriev I.V."/>
        </authorList>
    </citation>
    <scope>NUCLEOTIDE SEQUENCE</scope>
    <source>
        <strain evidence="2">CCBAS 213</strain>
    </source>
</reference>
<name>A0AA39N5C3_ARMTA</name>
<dbReference type="Proteomes" id="UP001175211">
    <property type="component" value="Unassembled WGS sequence"/>
</dbReference>
<evidence type="ECO:0000313" key="2">
    <source>
        <dbReference type="EMBL" id="KAK0458507.1"/>
    </source>
</evidence>
<dbReference type="GeneID" id="85364318"/>
<dbReference type="Gene3D" id="1.20.930.20">
    <property type="entry name" value="Adaptor protein Cbl, N-terminal domain"/>
    <property type="match status" value="1"/>
</dbReference>
<evidence type="ECO:0000313" key="3">
    <source>
        <dbReference type="Proteomes" id="UP001175211"/>
    </source>
</evidence>
<comment type="caution">
    <text evidence="2">The sequence shown here is derived from an EMBL/GenBank/DDBJ whole genome shotgun (WGS) entry which is preliminary data.</text>
</comment>
<keyword evidence="1" id="KW-0175">Coiled coil</keyword>
<dbReference type="CDD" id="cd21037">
    <property type="entry name" value="MLKL_NTD"/>
    <property type="match status" value="1"/>
</dbReference>
<dbReference type="InterPro" id="IPR059179">
    <property type="entry name" value="MLKL-like_MCAfunc"/>
</dbReference>
<protein>
    <submittedName>
        <fullName evidence="2">Uncharacterized protein</fullName>
    </submittedName>
</protein>
<proteinExistence type="predicted"/>